<reference evidence="3 4" key="1">
    <citation type="journal article" date="2012" name="J. Bacteriol.">
        <title>Genome Sequence of the Protease-Producing Bacterium Rheinheimera nanhaiensis E407-8T, Isolated from Deep-Sea Sediment of the South China Sea.</title>
        <authorList>
            <person name="Zhang X.-Y."/>
            <person name="Zhang Y.-J."/>
            <person name="Qin Q.-L."/>
            <person name="Xie B.-B."/>
            <person name="Chen X.-L."/>
            <person name="Zhou B.-C."/>
            <person name="Zhang Y.-Z."/>
        </authorList>
    </citation>
    <scope>NUCLEOTIDE SEQUENCE [LARGE SCALE GENOMIC DNA]</scope>
    <source>
        <strain evidence="3 4">E407-8</strain>
    </source>
</reference>
<accession>I1E374</accession>
<dbReference type="InterPro" id="IPR027823">
    <property type="entry name" value="DUF4468"/>
</dbReference>
<evidence type="ECO:0000256" key="1">
    <source>
        <dbReference type="SAM" id="SignalP"/>
    </source>
</evidence>
<feature type="domain" description="DUF4468" evidence="2">
    <location>
        <begin position="32"/>
        <end position="114"/>
    </location>
</feature>
<dbReference type="Pfam" id="PF14730">
    <property type="entry name" value="DUF4468"/>
    <property type="match status" value="1"/>
</dbReference>
<dbReference type="Gene3D" id="3.30.530.80">
    <property type="match status" value="1"/>
</dbReference>
<name>I1E374_9GAMM</name>
<gene>
    <name evidence="3" type="ORF">RNAN_3779</name>
</gene>
<organism evidence="3 4">
    <name type="scientific">Rheinheimera nanhaiensis E407-8</name>
    <dbReference type="NCBI Taxonomy" id="562729"/>
    <lineage>
        <taxon>Bacteria</taxon>
        <taxon>Pseudomonadati</taxon>
        <taxon>Pseudomonadota</taxon>
        <taxon>Gammaproteobacteria</taxon>
        <taxon>Chromatiales</taxon>
        <taxon>Chromatiaceae</taxon>
        <taxon>Rheinheimera</taxon>
    </lineage>
</organism>
<dbReference type="RefSeq" id="WP_008224606.1">
    <property type="nucleotide sequence ID" value="NZ_BAFK01000044.1"/>
</dbReference>
<evidence type="ECO:0000313" key="4">
    <source>
        <dbReference type="Proteomes" id="UP000004374"/>
    </source>
</evidence>
<dbReference type="EMBL" id="BAFK01000044">
    <property type="protein sequence ID" value="GAB60752.1"/>
    <property type="molecule type" value="Genomic_DNA"/>
</dbReference>
<feature type="signal peptide" evidence="1">
    <location>
        <begin position="1"/>
        <end position="18"/>
    </location>
</feature>
<sequence>MKKFYISIFLLIFLQACASTSFVEYKPIEINEVIPVQNKNKTEIYTKARQWFTNYFISGESVIDYEDKESGTIIGKGAADNGYVNIVSRSRISYKIKVDTKDNKVRISVSLLNYDISINGDPYTKSNLITAENELTAKNTIEKTLADLKKYILSDEDAPDW</sequence>
<dbReference type="STRING" id="562729.RNAN_3779"/>
<dbReference type="AlphaFoldDB" id="I1E374"/>
<evidence type="ECO:0000313" key="3">
    <source>
        <dbReference type="EMBL" id="GAB60752.1"/>
    </source>
</evidence>
<comment type="caution">
    <text evidence="3">The sequence shown here is derived from an EMBL/GenBank/DDBJ whole genome shotgun (WGS) entry which is preliminary data.</text>
</comment>
<proteinExistence type="predicted"/>
<dbReference type="OrthoDB" id="6711776at2"/>
<keyword evidence="1" id="KW-0732">Signal</keyword>
<feature type="chain" id="PRO_5003639160" description="DUF4468 domain-containing protein" evidence="1">
    <location>
        <begin position="19"/>
        <end position="161"/>
    </location>
</feature>
<evidence type="ECO:0000259" key="2">
    <source>
        <dbReference type="Pfam" id="PF14730"/>
    </source>
</evidence>
<protein>
    <recommendedName>
        <fullName evidence="2">DUF4468 domain-containing protein</fullName>
    </recommendedName>
</protein>
<dbReference type="PROSITE" id="PS51257">
    <property type="entry name" value="PROKAR_LIPOPROTEIN"/>
    <property type="match status" value="1"/>
</dbReference>
<keyword evidence="4" id="KW-1185">Reference proteome</keyword>
<dbReference type="Proteomes" id="UP000004374">
    <property type="component" value="Unassembled WGS sequence"/>
</dbReference>